<accession>A0A3B3TDK2</accession>
<dbReference type="STRING" id="1676925.ENSPKIP00000040391"/>
<dbReference type="InterPro" id="IPR036865">
    <property type="entry name" value="CRAL-TRIO_dom_sf"/>
</dbReference>
<dbReference type="GO" id="GO:0120013">
    <property type="term" value="F:lipid transfer activity"/>
    <property type="evidence" value="ECO:0007669"/>
    <property type="project" value="TreeGrafter"/>
</dbReference>
<name>A0A3B3TDK2_9TELE</name>
<dbReference type="SMART" id="SM00516">
    <property type="entry name" value="SEC14"/>
    <property type="match status" value="1"/>
</dbReference>
<dbReference type="GO" id="GO:0008431">
    <property type="term" value="F:vitamin E binding"/>
    <property type="evidence" value="ECO:0007669"/>
    <property type="project" value="TreeGrafter"/>
</dbReference>
<dbReference type="FunFam" id="3.40.525.10:FF:000002">
    <property type="entry name" value="Alpha-tocopherol transfer protein-like"/>
    <property type="match status" value="1"/>
</dbReference>
<dbReference type="GO" id="GO:1902936">
    <property type="term" value="F:phosphatidylinositol bisphosphate binding"/>
    <property type="evidence" value="ECO:0007669"/>
    <property type="project" value="TreeGrafter"/>
</dbReference>
<dbReference type="SUPFAM" id="SSF52087">
    <property type="entry name" value="CRAL/TRIO domain"/>
    <property type="match status" value="1"/>
</dbReference>
<dbReference type="AlphaFoldDB" id="A0A3B3TDK2"/>
<dbReference type="CDD" id="cd00170">
    <property type="entry name" value="SEC14"/>
    <property type="match status" value="1"/>
</dbReference>
<dbReference type="GO" id="GO:0016020">
    <property type="term" value="C:membrane"/>
    <property type="evidence" value="ECO:0007669"/>
    <property type="project" value="TreeGrafter"/>
</dbReference>
<evidence type="ECO:0000313" key="4">
    <source>
        <dbReference type="Proteomes" id="UP000261540"/>
    </source>
</evidence>
<dbReference type="GO" id="GO:0051180">
    <property type="term" value="P:vitamin transport"/>
    <property type="evidence" value="ECO:0007669"/>
    <property type="project" value="TreeGrafter"/>
</dbReference>
<dbReference type="PRINTS" id="PR00180">
    <property type="entry name" value="CRETINALDHBP"/>
</dbReference>
<dbReference type="GO" id="GO:0043009">
    <property type="term" value="P:chordate embryonic development"/>
    <property type="evidence" value="ECO:0007669"/>
    <property type="project" value="Ensembl"/>
</dbReference>
<dbReference type="GO" id="GO:0007417">
    <property type="term" value="P:central nervous system development"/>
    <property type="evidence" value="ECO:0007669"/>
    <property type="project" value="Ensembl"/>
</dbReference>
<dbReference type="GO" id="GO:0005770">
    <property type="term" value="C:late endosome"/>
    <property type="evidence" value="ECO:0007669"/>
    <property type="project" value="TreeGrafter"/>
</dbReference>
<organism evidence="3 4">
    <name type="scientific">Paramormyrops kingsleyae</name>
    <dbReference type="NCBI Taxonomy" id="1676925"/>
    <lineage>
        <taxon>Eukaryota</taxon>
        <taxon>Metazoa</taxon>
        <taxon>Chordata</taxon>
        <taxon>Craniata</taxon>
        <taxon>Vertebrata</taxon>
        <taxon>Euteleostomi</taxon>
        <taxon>Actinopterygii</taxon>
        <taxon>Neopterygii</taxon>
        <taxon>Teleostei</taxon>
        <taxon>Osteoglossocephala</taxon>
        <taxon>Osteoglossomorpha</taxon>
        <taxon>Osteoglossiformes</taxon>
        <taxon>Mormyridae</taxon>
        <taxon>Paramormyrops</taxon>
    </lineage>
</organism>
<dbReference type="Ensembl" id="ENSPKIT00000021411.1">
    <property type="protein sequence ID" value="ENSPKIP00000040391.1"/>
    <property type="gene ID" value="ENSPKIG00000017372.1"/>
</dbReference>
<dbReference type="PROSITE" id="PS50191">
    <property type="entry name" value="CRAL_TRIO"/>
    <property type="match status" value="1"/>
</dbReference>
<dbReference type="PANTHER" id="PTHR10174:SF225">
    <property type="entry name" value="ALPHA-TOCOPHEROL TRANSFER PROTEIN"/>
    <property type="match status" value="1"/>
</dbReference>
<dbReference type="PANTHER" id="PTHR10174">
    <property type="entry name" value="ALPHA-TOCOPHEROL TRANSFER PROTEIN-RELATED"/>
    <property type="match status" value="1"/>
</dbReference>
<proteinExistence type="predicted"/>
<reference evidence="3" key="2">
    <citation type="submission" date="2025-09" db="UniProtKB">
        <authorList>
            <consortium name="Ensembl"/>
        </authorList>
    </citation>
    <scope>IDENTIFICATION</scope>
</reference>
<dbReference type="Gene3D" id="1.20.5.1200">
    <property type="entry name" value="Alpha-tocopherol transfer"/>
    <property type="match status" value="1"/>
</dbReference>
<keyword evidence="4" id="KW-1185">Reference proteome</keyword>
<evidence type="ECO:0000259" key="2">
    <source>
        <dbReference type="PROSITE" id="PS50191"/>
    </source>
</evidence>
<evidence type="ECO:0000313" key="3">
    <source>
        <dbReference type="Ensembl" id="ENSPKIP00000040391.1"/>
    </source>
</evidence>
<evidence type="ECO:0000256" key="1">
    <source>
        <dbReference type="SAM" id="MobiDB-lite"/>
    </source>
</evidence>
<dbReference type="InterPro" id="IPR001251">
    <property type="entry name" value="CRAL-TRIO_dom"/>
</dbReference>
<dbReference type="Gene3D" id="3.40.525.10">
    <property type="entry name" value="CRAL-TRIO lipid binding domain"/>
    <property type="match status" value="1"/>
</dbReference>
<feature type="domain" description="CRAL-TRIO" evidence="2">
    <location>
        <begin position="121"/>
        <end position="283"/>
    </location>
</feature>
<dbReference type="Pfam" id="PF00650">
    <property type="entry name" value="CRAL_TRIO"/>
    <property type="match status" value="1"/>
</dbReference>
<dbReference type="Proteomes" id="UP000261540">
    <property type="component" value="Unplaced"/>
</dbReference>
<feature type="region of interest" description="Disordered" evidence="1">
    <location>
        <begin position="314"/>
        <end position="336"/>
    </location>
</feature>
<sequence length="336" mass="38128">MSVYIRRHVPKFSGHYHSCALREKNISWWREMKMNDRLNGLTALYRRRDPQDGHRAPLDLLLIRPALAIWQFVVSRTTVEAERGRSAPAGTEMLIIKLFLNYHKWRCECPEITGNLCPTSVLGLLQNQYHGVLSSRDTSGSRVLIYRIGKWNPKDFSAYEVFRVSLITSELIVRETDTQRNGLKAIFDLQGWCFAHALQINPSLAKKISAVLTDSFPLKVRGIHLINEPIFFRPVFTMLKPFLPDKIKQRIHMHGGSFARSLSQHFPADILPPEYGGRGQDLDGVCAEWTQFILSSEDQLRQLSLGGAARDGDQAGSLLHLPREGSRPVGLSNSSR</sequence>
<dbReference type="GO" id="GO:0042360">
    <property type="term" value="P:vitamin E metabolic process"/>
    <property type="evidence" value="ECO:0007669"/>
    <property type="project" value="TreeGrafter"/>
</dbReference>
<dbReference type="GeneTree" id="ENSGT00940000159203"/>
<reference evidence="3" key="1">
    <citation type="submission" date="2025-08" db="UniProtKB">
        <authorList>
            <consortium name="Ensembl"/>
        </authorList>
    </citation>
    <scope>IDENTIFICATION</scope>
</reference>
<protein>
    <submittedName>
        <fullName evidence="3">Tocopherol (alpha) transfer protein</fullName>
    </submittedName>
</protein>